<dbReference type="InterPro" id="IPR032472">
    <property type="entry name" value="ArgoL2"/>
</dbReference>
<dbReference type="Gene3D" id="2.170.260.10">
    <property type="entry name" value="paz domain"/>
    <property type="match status" value="1"/>
</dbReference>
<dbReference type="Gene3D" id="3.30.420.10">
    <property type="entry name" value="Ribonuclease H-like superfamily/Ribonuclease H"/>
    <property type="match status" value="1"/>
</dbReference>
<dbReference type="Pfam" id="PF16487">
    <property type="entry name" value="ArgoMid"/>
    <property type="match status" value="1"/>
</dbReference>
<comment type="caution">
    <text evidence="4">The sequence shown here is derived from an EMBL/GenBank/DDBJ whole genome shotgun (WGS) entry which is preliminary data.</text>
</comment>
<dbReference type="Pfam" id="PF02170">
    <property type="entry name" value="PAZ"/>
    <property type="match status" value="1"/>
</dbReference>
<dbReference type="InterPro" id="IPR032474">
    <property type="entry name" value="Argonaute_N"/>
</dbReference>
<accession>A0A9P6J1V2</accession>
<dbReference type="Proteomes" id="UP000749646">
    <property type="component" value="Unassembled WGS sequence"/>
</dbReference>
<dbReference type="InterPro" id="IPR012337">
    <property type="entry name" value="RNaseH-like_sf"/>
</dbReference>
<reference evidence="4" key="1">
    <citation type="journal article" date="2020" name="Fungal Divers.">
        <title>Resolving the Mortierellaceae phylogeny through synthesis of multi-gene phylogenetics and phylogenomics.</title>
        <authorList>
            <person name="Vandepol N."/>
            <person name="Liber J."/>
            <person name="Desiro A."/>
            <person name="Na H."/>
            <person name="Kennedy M."/>
            <person name="Barry K."/>
            <person name="Grigoriev I.V."/>
            <person name="Miller A.N."/>
            <person name="O'Donnell K."/>
            <person name="Stajich J.E."/>
            <person name="Bonito G."/>
        </authorList>
    </citation>
    <scope>NUCLEOTIDE SEQUENCE</scope>
    <source>
        <strain evidence="4">MES-2147</strain>
    </source>
</reference>
<gene>
    <name evidence="4" type="ORF">BGZ65_001879</name>
</gene>
<dbReference type="Pfam" id="PF02171">
    <property type="entry name" value="Piwi"/>
    <property type="match status" value="1"/>
</dbReference>
<dbReference type="OrthoDB" id="10252740at2759"/>
<dbReference type="InterPro" id="IPR003100">
    <property type="entry name" value="PAZ_dom"/>
</dbReference>
<organism evidence="4 5">
    <name type="scientific">Modicella reniformis</name>
    <dbReference type="NCBI Taxonomy" id="1440133"/>
    <lineage>
        <taxon>Eukaryota</taxon>
        <taxon>Fungi</taxon>
        <taxon>Fungi incertae sedis</taxon>
        <taxon>Mucoromycota</taxon>
        <taxon>Mortierellomycotina</taxon>
        <taxon>Mortierellomycetes</taxon>
        <taxon>Mortierellales</taxon>
        <taxon>Mortierellaceae</taxon>
        <taxon>Modicella</taxon>
    </lineage>
</organism>
<evidence type="ECO:0000256" key="1">
    <source>
        <dbReference type="RuleBase" id="RU361178"/>
    </source>
</evidence>
<dbReference type="InterPro" id="IPR032473">
    <property type="entry name" value="Argonaute_Mid_dom"/>
</dbReference>
<dbReference type="PROSITE" id="PS50822">
    <property type="entry name" value="PIWI"/>
    <property type="match status" value="1"/>
</dbReference>
<dbReference type="CDD" id="cd02846">
    <property type="entry name" value="PAZ_argonaute_like"/>
    <property type="match status" value="1"/>
</dbReference>
<sequence>MTSALPQTQFVKRPAFGKVGQPVVVRSNFFEIQEFKDTVVCHYDVTINPEVPLPVCRRLYEQFVSVFGDTDLGGTRPVFDGRKNLFSAKELPFQSRTFEVTLSSDIRNAPRCAPPPFKVKIRKVASINLEELHRFIERKTDLTNNILSSIMALDIAIRHKPALLYETIGRSFFTPEDDLRRTTPPLNWQKVDKTIRGLRVTTRHRGQLSRSFKITKLTITSATETTFKLTVNKNGDDQPVEVETTVKKYFKDTYNIRLHLPMLPCAVVSKTTTLPLELCSVVDGQRCSKKLDERQTADMIKFTCQPPNVRANTIKHGLQILSYDDNEYLKDFGVKVSPEMVTIKGRILPAPTIQYHPTSRDPSFIPRDGSWNLMGKKVASGTVLGSWGVVVFGTERDVPASQVTYFIRELIVVCIDTGMSILNKDPPITYQNPHSAVEQGLRQAWLRAGNAVKSQPQLLLCILPNTGTPLYAEIKRVTDTLVGISSQCVQVKHVRTPKKQYCANVCLKINVKLGGMNSQLAPNMLPVLTDKPTILLGADVSHPAPGDNVRPSIAALVGSMDSKAARYAASIRIQTARTENIADLSSMTVDLLKTFYQTCGRKPERIVVYRDGVSEGQFADVLKNEVAAIKAGCRSLEATYQPAMTFLIVQRRHHTRFFPLRPQDADRSGNCKAGLVVDTDIVHPIEFDFYLQSHSGLLGTSRPAHYLVLLDENKLSPDDLQDFTYKLCHLQARCTRSVSVVPPAYYAHIVAARARFHSRNEQWTDSGSTETGAGEASSYSAVKPELAKVMWFM</sequence>
<dbReference type="SMART" id="SM00950">
    <property type="entry name" value="Piwi"/>
    <property type="match status" value="1"/>
</dbReference>
<dbReference type="EMBL" id="JAAAHW010006604">
    <property type="protein sequence ID" value="KAF9957777.1"/>
    <property type="molecule type" value="Genomic_DNA"/>
</dbReference>
<dbReference type="InterPro" id="IPR003165">
    <property type="entry name" value="Piwi"/>
</dbReference>
<evidence type="ECO:0008006" key="6">
    <source>
        <dbReference type="Google" id="ProtNLM"/>
    </source>
</evidence>
<comment type="similarity">
    <text evidence="1">Belongs to the argonaute family.</text>
</comment>
<protein>
    <recommendedName>
        <fullName evidence="6">Piwi-domain-containing protein</fullName>
    </recommendedName>
</protein>
<dbReference type="SUPFAM" id="SSF53098">
    <property type="entry name" value="Ribonuclease H-like"/>
    <property type="match status" value="1"/>
</dbReference>
<dbReference type="SUPFAM" id="SSF101690">
    <property type="entry name" value="PAZ domain"/>
    <property type="match status" value="1"/>
</dbReference>
<feature type="domain" description="PAZ" evidence="2">
    <location>
        <begin position="174"/>
        <end position="283"/>
    </location>
</feature>
<proteinExistence type="inferred from homology"/>
<evidence type="ECO:0000313" key="5">
    <source>
        <dbReference type="Proteomes" id="UP000749646"/>
    </source>
</evidence>
<dbReference type="InterPro" id="IPR036397">
    <property type="entry name" value="RNaseH_sf"/>
</dbReference>
<dbReference type="CDD" id="cd04657">
    <property type="entry name" value="Piwi_ago-like"/>
    <property type="match status" value="1"/>
</dbReference>
<evidence type="ECO:0000259" key="2">
    <source>
        <dbReference type="PROSITE" id="PS50821"/>
    </source>
</evidence>
<dbReference type="PANTHER" id="PTHR22891">
    <property type="entry name" value="EUKARYOTIC TRANSLATION INITIATION FACTOR 2C"/>
    <property type="match status" value="1"/>
</dbReference>
<dbReference type="InterPro" id="IPR045246">
    <property type="entry name" value="Piwi_ago-like"/>
</dbReference>
<dbReference type="GO" id="GO:0003723">
    <property type="term" value="F:RNA binding"/>
    <property type="evidence" value="ECO:0007669"/>
    <property type="project" value="InterPro"/>
</dbReference>
<feature type="domain" description="Piwi" evidence="3">
    <location>
        <begin position="458"/>
        <end position="759"/>
    </location>
</feature>
<dbReference type="InterPro" id="IPR036085">
    <property type="entry name" value="PAZ_dom_sf"/>
</dbReference>
<evidence type="ECO:0000313" key="4">
    <source>
        <dbReference type="EMBL" id="KAF9957777.1"/>
    </source>
</evidence>
<name>A0A9P6J1V2_9FUNG</name>
<dbReference type="AlphaFoldDB" id="A0A9P6J1V2"/>
<dbReference type="Gene3D" id="3.40.50.2300">
    <property type="match status" value="1"/>
</dbReference>
<evidence type="ECO:0000259" key="3">
    <source>
        <dbReference type="PROSITE" id="PS50822"/>
    </source>
</evidence>
<dbReference type="Pfam" id="PF16486">
    <property type="entry name" value="ArgoN"/>
    <property type="match status" value="1"/>
</dbReference>
<dbReference type="SMART" id="SM00949">
    <property type="entry name" value="PAZ"/>
    <property type="match status" value="1"/>
</dbReference>
<dbReference type="PROSITE" id="PS50821">
    <property type="entry name" value="PAZ"/>
    <property type="match status" value="1"/>
</dbReference>
<keyword evidence="5" id="KW-1185">Reference proteome</keyword>
<dbReference type="Pfam" id="PF16488">
    <property type="entry name" value="ArgoL2"/>
    <property type="match status" value="1"/>
</dbReference>